<gene>
    <name evidence="1" type="ORF">MSAN_01572500</name>
</gene>
<keyword evidence="2" id="KW-1185">Reference proteome</keyword>
<proteinExistence type="predicted"/>
<protein>
    <submittedName>
        <fullName evidence="1">Uncharacterized protein</fullName>
    </submittedName>
</protein>
<dbReference type="AlphaFoldDB" id="A0A8H6Y2F0"/>
<dbReference type="EMBL" id="JACAZH010000013">
    <property type="protein sequence ID" value="KAF7351407.1"/>
    <property type="molecule type" value="Genomic_DNA"/>
</dbReference>
<dbReference type="Proteomes" id="UP000623467">
    <property type="component" value="Unassembled WGS sequence"/>
</dbReference>
<dbReference type="OrthoDB" id="2959291at2759"/>
<reference evidence="1" key="1">
    <citation type="submission" date="2020-05" db="EMBL/GenBank/DDBJ databases">
        <title>Mycena genomes resolve the evolution of fungal bioluminescence.</title>
        <authorList>
            <person name="Tsai I.J."/>
        </authorList>
    </citation>
    <scope>NUCLEOTIDE SEQUENCE</scope>
    <source>
        <strain evidence="1">160909Yilan</strain>
    </source>
</reference>
<evidence type="ECO:0000313" key="1">
    <source>
        <dbReference type="EMBL" id="KAF7351407.1"/>
    </source>
</evidence>
<comment type="caution">
    <text evidence="1">The sequence shown here is derived from an EMBL/GenBank/DDBJ whole genome shotgun (WGS) entry which is preliminary data.</text>
</comment>
<evidence type="ECO:0000313" key="2">
    <source>
        <dbReference type="Proteomes" id="UP000623467"/>
    </source>
</evidence>
<organism evidence="1 2">
    <name type="scientific">Mycena sanguinolenta</name>
    <dbReference type="NCBI Taxonomy" id="230812"/>
    <lineage>
        <taxon>Eukaryota</taxon>
        <taxon>Fungi</taxon>
        <taxon>Dikarya</taxon>
        <taxon>Basidiomycota</taxon>
        <taxon>Agaricomycotina</taxon>
        <taxon>Agaricomycetes</taxon>
        <taxon>Agaricomycetidae</taxon>
        <taxon>Agaricales</taxon>
        <taxon>Marasmiineae</taxon>
        <taxon>Mycenaceae</taxon>
        <taxon>Mycena</taxon>
    </lineage>
</organism>
<name>A0A8H6Y2F0_9AGAR</name>
<accession>A0A8H6Y2F0</accession>
<sequence>MSSLSNSSSASSATATSSSLFPPLPTGCADLSGVSWSGSFSAGCVANGAAVLQTCCSQAGGTVGFQNDTCGCPFNSVFTPQDNSTFLQCVTAQNGLGVCISHSAATSIARPRWNPVLIVLGVSLLVAAVGA</sequence>